<feature type="compositionally biased region" description="Basic and acidic residues" evidence="1">
    <location>
        <begin position="1"/>
        <end position="21"/>
    </location>
</feature>
<keyword evidence="3" id="KW-1185">Reference proteome</keyword>
<protein>
    <submittedName>
        <fullName evidence="2">Uncharacterized protein</fullName>
    </submittedName>
</protein>
<dbReference type="Proteomes" id="UP001176941">
    <property type="component" value="Chromosome 14"/>
</dbReference>
<organism evidence="2 3">
    <name type="scientific">Rangifer tarandus platyrhynchus</name>
    <name type="common">Svalbard reindeer</name>
    <dbReference type="NCBI Taxonomy" id="3082113"/>
    <lineage>
        <taxon>Eukaryota</taxon>
        <taxon>Metazoa</taxon>
        <taxon>Chordata</taxon>
        <taxon>Craniata</taxon>
        <taxon>Vertebrata</taxon>
        <taxon>Euteleostomi</taxon>
        <taxon>Mammalia</taxon>
        <taxon>Eutheria</taxon>
        <taxon>Laurasiatheria</taxon>
        <taxon>Artiodactyla</taxon>
        <taxon>Ruminantia</taxon>
        <taxon>Pecora</taxon>
        <taxon>Cervidae</taxon>
        <taxon>Odocoileinae</taxon>
        <taxon>Rangifer</taxon>
    </lineage>
</organism>
<dbReference type="EMBL" id="OX459950">
    <property type="protein sequence ID" value="CAI9156413.1"/>
    <property type="molecule type" value="Genomic_DNA"/>
</dbReference>
<evidence type="ECO:0000313" key="2">
    <source>
        <dbReference type="EMBL" id="CAI9156413.1"/>
    </source>
</evidence>
<proteinExistence type="predicted"/>
<sequence>MEAHAHCSLEAQSERSARPEPHWPPGLNREQAWAWALDNFPALSRPSCLSPDFCGDPHYCACGLLRHACPGHADGPRVESGQKRWRDPQVREPAASPGWSDGPLKKRPKPHSAGPGGSEQPADASSCGGRQTRGQIASRSPARPPPHSTQPEAAEN</sequence>
<feature type="region of interest" description="Disordered" evidence="1">
    <location>
        <begin position="1"/>
        <end position="25"/>
    </location>
</feature>
<name>A0ABN8Y4A3_RANTA</name>
<feature type="compositionally biased region" description="Basic and acidic residues" evidence="1">
    <location>
        <begin position="74"/>
        <end position="90"/>
    </location>
</feature>
<accession>A0ABN8Y4A3</accession>
<feature type="region of interest" description="Disordered" evidence="1">
    <location>
        <begin position="71"/>
        <end position="156"/>
    </location>
</feature>
<evidence type="ECO:0000313" key="3">
    <source>
        <dbReference type="Proteomes" id="UP001176941"/>
    </source>
</evidence>
<gene>
    <name evidence="2" type="ORF">MRATA1EN1_LOCUS5375</name>
</gene>
<reference evidence="2" key="1">
    <citation type="submission" date="2023-04" db="EMBL/GenBank/DDBJ databases">
        <authorList>
            <consortium name="ELIXIR-Norway"/>
        </authorList>
    </citation>
    <scope>NUCLEOTIDE SEQUENCE [LARGE SCALE GENOMIC DNA]</scope>
</reference>
<evidence type="ECO:0000256" key="1">
    <source>
        <dbReference type="SAM" id="MobiDB-lite"/>
    </source>
</evidence>